<dbReference type="Pfam" id="PF10134">
    <property type="entry name" value="RPA"/>
    <property type="match status" value="1"/>
</dbReference>
<organism evidence="1 2">
    <name type="scientific">Candidatus Gallionella acididurans</name>
    <dbReference type="NCBI Taxonomy" id="1796491"/>
    <lineage>
        <taxon>Bacteria</taxon>
        <taxon>Pseudomonadati</taxon>
        <taxon>Pseudomonadota</taxon>
        <taxon>Betaproteobacteria</taxon>
        <taxon>Nitrosomonadales</taxon>
        <taxon>Gallionellaceae</taxon>
        <taxon>Gallionella</taxon>
    </lineage>
</organism>
<evidence type="ECO:0000313" key="2">
    <source>
        <dbReference type="Proteomes" id="UP000070578"/>
    </source>
</evidence>
<comment type="caution">
    <text evidence="1">The sequence shown here is derived from an EMBL/GenBank/DDBJ whole genome shotgun (WGS) entry which is preliminary data.</text>
</comment>
<name>A0A139BPE0_9PROT</name>
<reference evidence="1 2" key="2">
    <citation type="submission" date="2016-03" db="EMBL/GenBank/DDBJ databases">
        <title>New uncultured bacterium of the family Gallionellaceae from acid mine drainage: description and reconstruction of genome based on metagenomic analysis of microbial community.</title>
        <authorList>
            <person name="Kadnikov V."/>
            <person name="Ivasenko D."/>
            <person name="Beletsky A."/>
            <person name="Mardanov A."/>
            <person name="Danilova E."/>
            <person name="Pimenov N."/>
            <person name="Karnachuk O."/>
            <person name="Ravin N."/>
        </authorList>
    </citation>
    <scope>NUCLEOTIDE SEQUENCE [LARGE SCALE GENOMIC DNA]</scope>
    <source>
        <strain evidence="1">ShG14-8</strain>
    </source>
</reference>
<sequence length="305" mass="35489">MESGNSIKIHSSEFEQLMMVDYFWWSFSKDFDLFPCDKVTPDGIVEEYGYTDFCDDYPYCQQFSTHVGDMLPRRFEYKGKFMEFHPSPNGIATLRDYDILLYCQCGLANDPPVENRKNEIGDLLEFHVEDFYAFFGRARKGDRDESLVQALDRLKGSTIITNTVCMGHDTTGAPRGYISGYRLVRDETSKIKTVFVQLPYRLSLLFDESWFRYYHDGFTNLSPSRKAIYMFLKCYATQPENFVTASYEKMRQITGATSPIRIFKNLIEDLEENSIPGYAATVHRNEQRVTFKCISHAYRGDEQAE</sequence>
<dbReference type="AlphaFoldDB" id="A0A139BPE0"/>
<gene>
    <name evidence="1" type="ORF">AWT59_3041</name>
</gene>
<dbReference type="InterPro" id="IPR018777">
    <property type="entry name" value="Replication_initiator_prot_A"/>
</dbReference>
<protein>
    <submittedName>
        <fullName evidence="1">Replication initiator protein A</fullName>
    </submittedName>
</protein>
<proteinExistence type="predicted"/>
<accession>A0A139BPE0</accession>
<dbReference type="EMBL" id="LSLI01000134">
    <property type="protein sequence ID" value="KXS30832.1"/>
    <property type="molecule type" value="Genomic_DNA"/>
</dbReference>
<dbReference type="Proteomes" id="UP000070578">
    <property type="component" value="Unassembled WGS sequence"/>
</dbReference>
<evidence type="ECO:0000313" key="1">
    <source>
        <dbReference type="EMBL" id="KXS30832.1"/>
    </source>
</evidence>
<reference evidence="1 2" key="1">
    <citation type="submission" date="2016-02" db="EMBL/GenBank/DDBJ databases">
        <authorList>
            <person name="Wen L."/>
            <person name="He K."/>
            <person name="Yang H."/>
        </authorList>
    </citation>
    <scope>NUCLEOTIDE SEQUENCE [LARGE SCALE GENOMIC DNA]</scope>
    <source>
        <strain evidence="1">ShG14-8</strain>
    </source>
</reference>